<dbReference type="Proteomes" id="UP000053201">
    <property type="component" value="Unassembled WGS sequence"/>
</dbReference>
<dbReference type="InParanoid" id="A0A0L0HQ03"/>
<organism evidence="1 2">
    <name type="scientific">Spizellomyces punctatus (strain DAOM BR117)</name>
    <dbReference type="NCBI Taxonomy" id="645134"/>
    <lineage>
        <taxon>Eukaryota</taxon>
        <taxon>Fungi</taxon>
        <taxon>Fungi incertae sedis</taxon>
        <taxon>Chytridiomycota</taxon>
        <taxon>Chytridiomycota incertae sedis</taxon>
        <taxon>Chytridiomycetes</taxon>
        <taxon>Spizellomycetales</taxon>
        <taxon>Spizellomycetaceae</taxon>
        <taxon>Spizellomyces</taxon>
    </lineage>
</organism>
<gene>
    <name evidence="1" type="ORF">SPPG_08970</name>
</gene>
<dbReference type="AlphaFoldDB" id="A0A0L0HQ03"/>
<keyword evidence="2" id="KW-1185">Reference proteome</keyword>
<evidence type="ECO:0000313" key="2">
    <source>
        <dbReference type="Proteomes" id="UP000053201"/>
    </source>
</evidence>
<dbReference type="VEuPathDB" id="FungiDB:SPPG_08970"/>
<protein>
    <submittedName>
        <fullName evidence="1">Uncharacterized protein</fullName>
    </submittedName>
</protein>
<accession>A0A0L0HQ03</accession>
<name>A0A0L0HQ03_SPIPD</name>
<dbReference type="RefSeq" id="XP_016610928.1">
    <property type="nucleotide sequence ID" value="XM_016757120.1"/>
</dbReference>
<proteinExistence type="predicted"/>
<reference evidence="1 2" key="1">
    <citation type="submission" date="2009-08" db="EMBL/GenBank/DDBJ databases">
        <title>The Genome Sequence of Spizellomyces punctatus strain DAOM BR117.</title>
        <authorList>
            <consortium name="The Broad Institute Genome Sequencing Platform"/>
            <person name="Russ C."/>
            <person name="Cuomo C."/>
            <person name="Shea T."/>
            <person name="Young S.K."/>
            <person name="Zeng Q."/>
            <person name="Koehrsen M."/>
            <person name="Haas B."/>
            <person name="Borodovsky M."/>
            <person name="Guigo R."/>
            <person name="Alvarado L."/>
            <person name="Berlin A."/>
            <person name="Bochicchio J."/>
            <person name="Borenstein D."/>
            <person name="Chapman S."/>
            <person name="Chen Z."/>
            <person name="Engels R."/>
            <person name="Freedman E."/>
            <person name="Gellesch M."/>
            <person name="Goldberg J."/>
            <person name="Griggs A."/>
            <person name="Gujja S."/>
            <person name="Heiman D."/>
            <person name="Hepburn T."/>
            <person name="Howarth C."/>
            <person name="Jen D."/>
            <person name="Larson L."/>
            <person name="Lewis B."/>
            <person name="Mehta T."/>
            <person name="Park D."/>
            <person name="Pearson M."/>
            <person name="Roberts A."/>
            <person name="Saif S."/>
            <person name="Shenoy N."/>
            <person name="Sisk P."/>
            <person name="Stolte C."/>
            <person name="Sykes S."/>
            <person name="Thomson T."/>
            <person name="Walk T."/>
            <person name="White J."/>
            <person name="Yandava C."/>
            <person name="Burger G."/>
            <person name="Gray M.W."/>
            <person name="Holland P.W.H."/>
            <person name="King N."/>
            <person name="Lang F.B.F."/>
            <person name="Roger A.J."/>
            <person name="Ruiz-Trillo I."/>
            <person name="Lander E."/>
            <person name="Nusbaum C."/>
        </authorList>
    </citation>
    <scope>NUCLEOTIDE SEQUENCE [LARGE SCALE GENOMIC DNA]</scope>
    <source>
        <strain evidence="1 2">DAOM BR117</strain>
    </source>
</reference>
<sequence>MQQGKTTRKHPPIHYANGIHHHVMNPAWSSHHHQTKPLTLTCMPHIRTSFQQFPNTRNVIVFSSFDDRRPAYSVLPLHLLSKSHIATFFSVVESSTEGGEVPTVGCLPYR</sequence>
<evidence type="ECO:0000313" key="1">
    <source>
        <dbReference type="EMBL" id="KND02889.1"/>
    </source>
</evidence>
<dbReference type="GeneID" id="27692095"/>
<dbReference type="EMBL" id="KQ257452">
    <property type="protein sequence ID" value="KND02889.1"/>
    <property type="molecule type" value="Genomic_DNA"/>
</dbReference>